<dbReference type="RefSeq" id="WP_077805652.1">
    <property type="nucleotide sequence ID" value="NZ_BJXS01000013.1"/>
</dbReference>
<name>A0A1U9KLK6_9PROT</name>
<dbReference type="InterPro" id="IPR023187">
    <property type="entry name" value="Tscrpt_reg_MarR-type_CS"/>
</dbReference>
<dbReference type="SUPFAM" id="SSF46785">
    <property type="entry name" value="Winged helix' DNA-binding domain"/>
    <property type="match status" value="1"/>
</dbReference>
<dbReference type="InterPro" id="IPR036388">
    <property type="entry name" value="WH-like_DNA-bd_sf"/>
</dbReference>
<dbReference type="OrthoDB" id="7427954at2"/>
<keyword evidence="5" id="KW-1185">Reference proteome</keyword>
<dbReference type="STRING" id="320497.A0U93_00555"/>
<dbReference type="AlphaFoldDB" id="A0A1U9KLK6"/>
<accession>A0A1U9KLK6</accession>
<gene>
    <name evidence="4" type="ORF">A0U93_00555</name>
</gene>
<keyword evidence="3" id="KW-0804">Transcription</keyword>
<keyword evidence="2" id="KW-0238">DNA-binding</keyword>
<dbReference type="Gene3D" id="1.10.10.10">
    <property type="entry name" value="Winged helix-like DNA-binding domain superfamily/Winged helix DNA-binding domain"/>
    <property type="match status" value="1"/>
</dbReference>
<dbReference type="InterPro" id="IPR039422">
    <property type="entry name" value="MarR/SlyA-like"/>
</dbReference>
<keyword evidence="1" id="KW-0805">Transcription regulation</keyword>
<dbReference type="PANTHER" id="PTHR33164">
    <property type="entry name" value="TRANSCRIPTIONAL REGULATOR, MARR FAMILY"/>
    <property type="match status" value="1"/>
</dbReference>
<dbReference type="GO" id="GO:0006950">
    <property type="term" value="P:response to stress"/>
    <property type="evidence" value="ECO:0007669"/>
    <property type="project" value="TreeGrafter"/>
</dbReference>
<dbReference type="GO" id="GO:0003700">
    <property type="term" value="F:DNA-binding transcription factor activity"/>
    <property type="evidence" value="ECO:0007669"/>
    <property type="project" value="InterPro"/>
</dbReference>
<dbReference type="PROSITE" id="PS01117">
    <property type="entry name" value="HTH_MARR_1"/>
    <property type="match status" value="1"/>
</dbReference>
<dbReference type="GO" id="GO:0003677">
    <property type="term" value="F:DNA binding"/>
    <property type="evidence" value="ECO:0007669"/>
    <property type="project" value="UniProtKB-KW"/>
</dbReference>
<evidence type="ECO:0000256" key="2">
    <source>
        <dbReference type="ARBA" id="ARBA00023125"/>
    </source>
</evidence>
<dbReference type="InterPro" id="IPR036390">
    <property type="entry name" value="WH_DNA-bd_sf"/>
</dbReference>
<evidence type="ECO:0000313" key="5">
    <source>
        <dbReference type="Proteomes" id="UP000188604"/>
    </source>
</evidence>
<dbReference type="PRINTS" id="PR00598">
    <property type="entry name" value="HTHMARR"/>
</dbReference>
<dbReference type="InterPro" id="IPR000835">
    <property type="entry name" value="HTH_MarR-typ"/>
</dbReference>
<dbReference type="KEGG" id="nch:A0U93_00555"/>
<evidence type="ECO:0000313" key="4">
    <source>
        <dbReference type="EMBL" id="AQS86685.1"/>
    </source>
</evidence>
<dbReference type="SMART" id="SM00347">
    <property type="entry name" value="HTH_MARR"/>
    <property type="match status" value="1"/>
</dbReference>
<evidence type="ECO:0000256" key="3">
    <source>
        <dbReference type="ARBA" id="ARBA00023163"/>
    </source>
</evidence>
<dbReference type="PANTHER" id="PTHR33164:SF64">
    <property type="entry name" value="TRANSCRIPTIONAL REGULATOR SLYA"/>
    <property type="match status" value="1"/>
</dbReference>
<dbReference type="Pfam" id="PF12802">
    <property type="entry name" value="MarR_2"/>
    <property type="match status" value="1"/>
</dbReference>
<dbReference type="PROSITE" id="PS50995">
    <property type="entry name" value="HTH_MARR_2"/>
    <property type="match status" value="1"/>
</dbReference>
<dbReference type="Proteomes" id="UP000188604">
    <property type="component" value="Chromosome"/>
</dbReference>
<reference evidence="4 5" key="1">
    <citation type="submission" date="2016-03" db="EMBL/GenBank/DDBJ databases">
        <title>Acetic acid bacteria sequencing.</title>
        <authorList>
            <person name="Brandt J."/>
            <person name="Jakob F."/>
            <person name="Vogel R.F."/>
        </authorList>
    </citation>
    <scope>NUCLEOTIDE SEQUENCE [LARGE SCALE GENOMIC DNA]</scope>
    <source>
        <strain evidence="4 5">NBRC 101099</strain>
    </source>
</reference>
<evidence type="ECO:0000256" key="1">
    <source>
        <dbReference type="ARBA" id="ARBA00023015"/>
    </source>
</evidence>
<dbReference type="EMBL" id="CP014691">
    <property type="protein sequence ID" value="AQS86685.1"/>
    <property type="molecule type" value="Genomic_DNA"/>
</dbReference>
<sequence length="157" mass="18148">MIGSREVEAISLGRQLSLIARRWRQILDARLRPFGVTDATWQPLLELKRHNSPMRQKEIADALQLDKSSVVRTLRMLEKKGLIIRYPDEHDKRSHYIAMTEAGHNCTRDILRIAAELEQEILEFLGPESTALTYEIAQKIFRSVERAGQYLTGLDYT</sequence>
<protein>
    <submittedName>
        <fullName evidence="4">Uncharacterized protein</fullName>
    </submittedName>
</protein>
<organism evidence="4 5">
    <name type="scientific">Neoasaia chiangmaiensis</name>
    <dbReference type="NCBI Taxonomy" id="320497"/>
    <lineage>
        <taxon>Bacteria</taxon>
        <taxon>Pseudomonadati</taxon>
        <taxon>Pseudomonadota</taxon>
        <taxon>Alphaproteobacteria</taxon>
        <taxon>Acetobacterales</taxon>
        <taxon>Acetobacteraceae</taxon>
        <taxon>Neoasaia</taxon>
    </lineage>
</organism>
<proteinExistence type="predicted"/>